<keyword evidence="8" id="KW-0732">Signal</keyword>
<dbReference type="EMBL" id="KB096743">
    <property type="protein sequence ID" value="ESO01717.1"/>
    <property type="molecule type" value="Genomic_DNA"/>
</dbReference>
<evidence type="ECO:0000256" key="1">
    <source>
        <dbReference type="ARBA" id="ARBA00004479"/>
    </source>
</evidence>
<evidence type="ECO:0000313" key="10">
    <source>
        <dbReference type="EMBL" id="ESO01717.1"/>
    </source>
</evidence>
<evidence type="ECO:0000256" key="5">
    <source>
        <dbReference type="ARBA" id="ARBA00023319"/>
    </source>
</evidence>
<accession>T1F8D5</accession>
<reference evidence="11" key="3">
    <citation type="submission" date="2015-06" db="UniProtKB">
        <authorList>
            <consortium name="EnsemblMetazoa"/>
        </authorList>
    </citation>
    <scope>IDENTIFICATION</scope>
</reference>
<protein>
    <recommendedName>
        <fullName evidence="9">Ig-like domain-containing protein</fullName>
    </recommendedName>
</protein>
<feature type="chain" id="PRO_5010980384" description="Ig-like domain-containing protein" evidence="8">
    <location>
        <begin position="28"/>
        <end position="443"/>
    </location>
</feature>
<dbReference type="CTD" id="20205084"/>
<dbReference type="Proteomes" id="UP000015101">
    <property type="component" value="Unassembled WGS sequence"/>
</dbReference>
<evidence type="ECO:0000259" key="9">
    <source>
        <dbReference type="PROSITE" id="PS50835"/>
    </source>
</evidence>
<keyword evidence="7" id="KW-0812">Transmembrane</keyword>
<evidence type="ECO:0000256" key="6">
    <source>
        <dbReference type="SAM" id="MobiDB-lite"/>
    </source>
</evidence>
<keyword evidence="4" id="KW-0325">Glycoprotein</keyword>
<comment type="subcellular location">
    <subcellularLocation>
        <location evidence="1">Membrane</location>
        <topology evidence="1">Single-pass type I membrane protein</topology>
    </subcellularLocation>
</comment>
<feature type="domain" description="Ig-like" evidence="9">
    <location>
        <begin position="321"/>
        <end position="389"/>
    </location>
</feature>
<evidence type="ECO:0000313" key="12">
    <source>
        <dbReference type="Proteomes" id="UP000015101"/>
    </source>
</evidence>
<dbReference type="PROSITE" id="PS50835">
    <property type="entry name" value="IG_LIKE"/>
    <property type="match status" value="1"/>
</dbReference>
<dbReference type="AlphaFoldDB" id="T1F8D5"/>
<dbReference type="GeneID" id="20205084"/>
<dbReference type="PANTHER" id="PTHR11640">
    <property type="entry name" value="NEPHRIN"/>
    <property type="match status" value="1"/>
</dbReference>
<evidence type="ECO:0000256" key="3">
    <source>
        <dbReference type="ARBA" id="ARBA00023157"/>
    </source>
</evidence>
<dbReference type="PANTHER" id="PTHR11640:SF31">
    <property type="entry name" value="IRREGULAR CHIASM C-ROUGHEST PROTEIN-RELATED"/>
    <property type="match status" value="1"/>
</dbReference>
<dbReference type="GO" id="GO:0016020">
    <property type="term" value="C:membrane"/>
    <property type="evidence" value="ECO:0007669"/>
    <property type="project" value="UniProtKB-SubCell"/>
</dbReference>
<dbReference type="InterPro" id="IPR013783">
    <property type="entry name" value="Ig-like_fold"/>
</dbReference>
<reference evidence="12" key="1">
    <citation type="submission" date="2012-12" db="EMBL/GenBank/DDBJ databases">
        <authorList>
            <person name="Hellsten U."/>
            <person name="Grimwood J."/>
            <person name="Chapman J.A."/>
            <person name="Shapiro H."/>
            <person name="Aerts A."/>
            <person name="Otillar R.P."/>
            <person name="Terry A.Y."/>
            <person name="Boore J.L."/>
            <person name="Simakov O."/>
            <person name="Marletaz F."/>
            <person name="Cho S.-J."/>
            <person name="Edsinger-Gonzales E."/>
            <person name="Havlak P."/>
            <person name="Kuo D.-H."/>
            <person name="Larsson T."/>
            <person name="Lv J."/>
            <person name="Arendt D."/>
            <person name="Savage R."/>
            <person name="Osoegawa K."/>
            <person name="de Jong P."/>
            <person name="Lindberg D.R."/>
            <person name="Seaver E.C."/>
            <person name="Weisblat D.A."/>
            <person name="Putnam N.H."/>
            <person name="Grigoriev I.V."/>
            <person name="Rokhsar D.S."/>
        </authorList>
    </citation>
    <scope>NUCLEOTIDE SEQUENCE</scope>
</reference>
<dbReference type="OrthoDB" id="6159398at2759"/>
<dbReference type="Gene3D" id="2.60.40.10">
    <property type="entry name" value="Immunoglobulins"/>
    <property type="match status" value="1"/>
</dbReference>
<dbReference type="EMBL" id="AMQM01005000">
    <property type="status" value="NOT_ANNOTATED_CDS"/>
    <property type="molecule type" value="Genomic_DNA"/>
</dbReference>
<dbReference type="InterPro" id="IPR003599">
    <property type="entry name" value="Ig_sub"/>
</dbReference>
<reference evidence="10 12" key="2">
    <citation type="journal article" date="2013" name="Nature">
        <title>Insights into bilaterian evolution from three spiralian genomes.</title>
        <authorList>
            <person name="Simakov O."/>
            <person name="Marletaz F."/>
            <person name="Cho S.J."/>
            <person name="Edsinger-Gonzales E."/>
            <person name="Havlak P."/>
            <person name="Hellsten U."/>
            <person name="Kuo D.H."/>
            <person name="Larsson T."/>
            <person name="Lv J."/>
            <person name="Arendt D."/>
            <person name="Savage R."/>
            <person name="Osoegawa K."/>
            <person name="de Jong P."/>
            <person name="Grimwood J."/>
            <person name="Chapman J.A."/>
            <person name="Shapiro H."/>
            <person name="Aerts A."/>
            <person name="Otillar R.P."/>
            <person name="Terry A.Y."/>
            <person name="Boore J.L."/>
            <person name="Grigoriev I.V."/>
            <person name="Lindberg D.R."/>
            <person name="Seaver E.C."/>
            <person name="Weisblat D.A."/>
            <person name="Putnam N.H."/>
            <person name="Rokhsar D.S."/>
        </authorList>
    </citation>
    <scope>NUCLEOTIDE SEQUENCE</scope>
</reference>
<dbReference type="KEGG" id="hro:HELRODRAFT_174692"/>
<dbReference type="SMART" id="SM00409">
    <property type="entry name" value="IG"/>
    <property type="match status" value="2"/>
</dbReference>
<dbReference type="InterPro" id="IPR036179">
    <property type="entry name" value="Ig-like_dom_sf"/>
</dbReference>
<dbReference type="InterPro" id="IPR007110">
    <property type="entry name" value="Ig-like_dom"/>
</dbReference>
<keyword evidence="12" id="KW-1185">Reference proteome</keyword>
<feature type="transmembrane region" description="Helical" evidence="7">
    <location>
        <begin position="411"/>
        <end position="432"/>
    </location>
</feature>
<dbReference type="SUPFAM" id="SSF48726">
    <property type="entry name" value="Immunoglobulin"/>
    <property type="match status" value="2"/>
</dbReference>
<gene>
    <name evidence="11" type="primary">20205084</name>
    <name evidence="10" type="ORF">HELRODRAFT_174692</name>
</gene>
<evidence type="ECO:0000313" key="11">
    <source>
        <dbReference type="EnsemblMetazoa" id="HelroP174692"/>
    </source>
</evidence>
<dbReference type="EnsemblMetazoa" id="HelroT174692">
    <property type="protein sequence ID" value="HelroP174692"/>
    <property type="gene ID" value="HelroG174692"/>
</dbReference>
<feature type="signal peptide" evidence="8">
    <location>
        <begin position="1"/>
        <end position="27"/>
    </location>
</feature>
<sequence length="443" mass="49579">MCSYRKTAKELICIVLLACLSRRGVTSQLRGPDSAAVVIGGQFVMKCNITIPPAGPSPSSSLHHVRGNFHWSWTFNGMVIVHGPGCQLSSFELGSKYQTLSDSPYSCDVIISKIAFNDAGKYECSVDASEGARVIFHLVVLDRRVDCSTSHDADSVVNMKDLVNFKCSLRFNDTTHANAPRLVWSRPSFDVSRYQFGRENDNSSHNSHHNNESHQHNDHNSHRHNDHNSHKNHNSRSNHKSYITTKSEDGDQEDIVESMTIQKSETESMSELTNTVEQLVDYKKVPIFKSFRCRAAMLTLAVAMPFNFSCYTAAKHLLYPPENVTIVAPNSHYVRPNDQIACVAVCNPSCSYQWYYNNYTLLGRGQTLQVENSGSYSCLAVNMIEGKYSTSMAHTHIYIGRVDDSMPVLKIVLITVLVTFLAILTVYVTVFCTTADMKAGFYI</sequence>
<proteinExistence type="predicted"/>
<feature type="region of interest" description="Disordered" evidence="6">
    <location>
        <begin position="196"/>
        <end position="254"/>
    </location>
</feature>
<feature type="compositionally biased region" description="Basic residues" evidence="6">
    <location>
        <begin position="221"/>
        <end position="239"/>
    </location>
</feature>
<evidence type="ECO:0000256" key="4">
    <source>
        <dbReference type="ARBA" id="ARBA00023180"/>
    </source>
</evidence>
<dbReference type="RefSeq" id="XP_009020371.1">
    <property type="nucleotide sequence ID" value="XM_009022123.1"/>
</dbReference>
<keyword evidence="7" id="KW-1133">Transmembrane helix</keyword>
<evidence type="ECO:0000256" key="7">
    <source>
        <dbReference type="SAM" id="Phobius"/>
    </source>
</evidence>
<dbReference type="HOGENOM" id="CLU_618607_0_0_1"/>
<name>T1F8D5_HELRO</name>
<keyword evidence="3" id="KW-1015">Disulfide bond</keyword>
<evidence type="ECO:0000256" key="2">
    <source>
        <dbReference type="ARBA" id="ARBA00023136"/>
    </source>
</evidence>
<dbReference type="InterPro" id="IPR051275">
    <property type="entry name" value="Cell_adhesion_signaling"/>
</dbReference>
<keyword evidence="2 7" id="KW-0472">Membrane</keyword>
<organism evidence="11 12">
    <name type="scientific">Helobdella robusta</name>
    <name type="common">Californian leech</name>
    <dbReference type="NCBI Taxonomy" id="6412"/>
    <lineage>
        <taxon>Eukaryota</taxon>
        <taxon>Metazoa</taxon>
        <taxon>Spiralia</taxon>
        <taxon>Lophotrochozoa</taxon>
        <taxon>Annelida</taxon>
        <taxon>Clitellata</taxon>
        <taxon>Hirudinea</taxon>
        <taxon>Rhynchobdellida</taxon>
        <taxon>Glossiphoniidae</taxon>
        <taxon>Helobdella</taxon>
    </lineage>
</organism>
<keyword evidence="5" id="KW-0393">Immunoglobulin domain</keyword>
<dbReference type="InParanoid" id="T1F8D5"/>
<feature type="compositionally biased region" description="Basic and acidic residues" evidence="6">
    <location>
        <begin position="209"/>
        <end position="220"/>
    </location>
</feature>
<evidence type="ECO:0000256" key="8">
    <source>
        <dbReference type="SAM" id="SignalP"/>
    </source>
</evidence>